<reference evidence="2 3" key="1">
    <citation type="submission" date="2024-10" db="EMBL/GenBank/DDBJ databases">
        <title>Updated reference genomes for cyclostephanoid diatoms.</title>
        <authorList>
            <person name="Roberts W.R."/>
            <person name="Alverson A.J."/>
        </authorList>
    </citation>
    <scope>NUCLEOTIDE SEQUENCE [LARGE SCALE GENOMIC DNA]</scope>
    <source>
        <strain evidence="2 3">AJA010-31</strain>
    </source>
</reference>
<protein>
    <submittedName>
        <fullName evidence="2">Uncharacterized protein</fullName>
    </submittedName>
</protein>
<proteinExistence type="predicted"/>
<dbReference type="Proteomes" id="UP001530400">
    <property type="component" value="Unassembled WGS sequence"/>
</dbReference>
<feature type="compositionally biased region" description="Polar residues" evidence="1">
    <location>
        <begin position="1"/>
        <end position="10"/>
    </location>
</feature>
<feature type="region of interest" description="Disordered" evidence="1">
    <location>
        <begin position="1"/>
        <end position="22"/>
    </location>
</feature>
<gene>
    <name evidence="2" type="ORF">ACHAWO_005579</name>
</gene>
<comment type="caution">
    <text evidence="2">The sequence shown here is derived from an EMBL/GenBank/DDBJ whole genome shotgun (WGS) entry which is preliminary data.</text>
</comment>
<sequence>MSRASSSPQRRCQKQTVDKKPKVIPTEKEYLANVLKKSTIAEKIAEKKRLSEIEYLEQLRRQQEHAEAIARGSRVSSRLAKKRLHEGGTGIHNAGYILSTLGNENKQISDNDWLNPTLQSLEDYHEAIVQFKSKNGRFPTSGP</sequence>
<evidence type="ECO:0000313" key="2">
    <source>
        <dbReference type="EMBL" id="KAL3776178.1"/>
    </source>
</evidence>
<accession>A0ABD3NJQ7</accession>
<evidence type="ECO:0000313" key="3">
    <source>
        <dbReference type="Proteomes" id="UP001530400"/>
    </source>
</evidence>
<name>A0ABD3NJQ7_9STRA</name>
<keyword evidence="3" id="KW-1185">Reference proteome</keyword>
<organism evidence="2 3">
    <name type="scientific">Cyclotella atomus</name>
    <dbReference type="NCBI Taxonomy" id="382360"/>
    <lineage>
        <taxon>Eukaryota</taxon>
        <taxon>Sar</taxon>
        <taxon>Stramenopiles</taxon>
        <taxon>Ochrophyta</taxon>
        <taxon>Bacillariophyta</taxon>
        <taxon>Coscinodiscophyceae</taxon>
        <taxon>Thalassiosirophycidae</taxon>
        <taxon>Stephanodiscales</taxon>
        <taxon>Stephanodiscaceae</taxon>
        <taxon>Cyclotella</taxon>
    </lineage>
</organism>
<dbReference type="AlphaFoldDB" id="A0ABD3NJQ7"/>
<evidence type="ECO:0000256" key="1">
    <source>
        <dbReference type="SAM" id="MobiDB-lite"/>
    </source>
</evidence>
<dbReference type="EMBL" id="JALLPJ020001113">
    <property type="protein sequence ID" value="KAL3776178.1"/>
    <property type="molecule type" value="Genomic_DNA"/>
</dbReference>